<dbReference type="InterPro" id="IPR001451">
    <property type="entry name" value="Hexapep"/>
</dbReference>
<dbReference type="RefSeq" id="WP_151412034.1">
    <property type="nucleotide sequence ID" value="NZ_AP028155.1"/>
</dbReference>
<dbReference type="AlphaFoldDB" id="A0A7W6HW45"/>
<dbReference type="GO" id="GO:0005829">
    <property type="term" value="C:cytosol"/>
    <property type="evidence" value="ECO:0007669"/>
    <property type="project" value="TreeGrafter"/>
</dbReference>
<comment type="caution">
    <text evidence="3">The sequence shown here is derived from an EMBL/GenBank/DDBJ whole genome shotgun (WGS) entry which is preliminary data.</text>
</comment>
<dbReference type="OrthoDB" id="9812571at2"/>
<dbReference type="CDD" id="cd04647">
    <property type="entry name" value="LbH_MAT_like"/>
    <property type="match status" value="1"/>
</dbReference>
<dbReference type="SUPFAM" id="SSF51161">
    <property type="entry name" value="Trimeric LpxA-like enzymes"/>
    <property type="match status" value="1"/>
</dbReference>
<keyword evidence="2 3" id="KW-0808">Transferase</keyword>
<dbReference type="GeneID" id="93102512"/>
<dbReference type="EMBL" id="JACIES010000004">
    <property type="protein sequence ID" value="MBB4026081.1"/>
    <property type="molecule type" value="Genomic_DNA"/>
</dbReference>
<dbReference type="InterPro" id="IPR051159">
    <property type="entry name" value="Hexapeptide_acetyltransf"/>
</dbReference>
<evidence type="ECO:0000313" key="4">
    <source>
        <dbReference type="Proteomes" id="UP000546007"/>
    </source>
</evidence>
<keyword evidence="4" id="KW-1185">Reference proteome</keyword>
<accession>A0A7W6HW45</accession>
<gene>
    <name evidence="3" type="ORF">GGR14_001871</name>
</gene>
<sequence>MIKQLIYHRITTFFLKLFCSLFYNPKYLKGKFFEKHRMGYWWAIRAIPRLYFLHRQNVNWPVGKNTMILGGDKILFHVNSINVFQQPGCYFQAFATINIGNNVWIGQNTGIITANHNLLDPEQHEIGKPVYIGDNTWIGMNSVILPGVSLGPNTIVGAGSVVTKSFPAGHCVIAGNPAKLLKIIE</sequence>
<evidence type="ECO:0000256" key="1">
    <source>
        <dbReference type="ARBA" id="ARBA00007274"/>
    </source>
</evidence>
<proteinExistence type="inferred from homology"/>
<dbReference type="PANTHER" id="PTHR23416">
    <property type="entry name" value="SIALIC ACID SYNTHASE-RELATED"/>
    <property type="match status" value="1"/>
</dbReference>
<evidence type="ECO:0000256" key="2">
    <source>
        <dbReference type="ARBA" id="ARBA00022679"/>
    </source>
</evidence>
<dbReference type="Proteomes" id="UP000546007">
    <property type="component" value="Unassembled WGS sequence"/>
</dbReference>
<dbReference type="PANTHER" id="PTHR23416:SF23">
    <property type="entry name" value="ACETYLTRANSFERASE C18B11.09C-RELATED"/>
    <property type="match status" value="1"/>
</dbReference>
<dbReference type="GO" id="GO:0008374">
    <property type="term" value="F:O-acyltransferase activity"/>
    <property type="evidence" value="ECO:0007669"/>
    <property type="project" value="TreeGrafter"/>
</dbReference>
<dbReference type="InterPro" id="IPR011004">
    <property type="entry name" value="Trimer_LpxA-like_sf"/>
</dbReference>
<organism evidence="3 4">
    <name type="scientific">Butyricimonas faecihominis</name>
    <dbReference type="NCBI Taxonomy" id="1472416"/>
    <lineage>
        <taxon>Bacteria</taxon>
        <taxon>Pseudomonadati</taxon>
        <taxon>Bacteroidota</taxon>
        <taxon>Bacteroidia</taxon>
        <taxon>Bacteroidales</taxon>
        <taxon>Odoribacteraceae</taxon>
        <taxon>Butyricimonas</taxon>
    </lineage>
</organism>
<evidence type="ECO:0000313" key="3">
    <source>
        <dbReference type="EMBL" id="MBB4026081.1"/>
    </source>
</evidence>
<name>A0A7W6HW45_9BACT</name>
<protein>
    <submittedName>
        <fullName evidence="3">Acetyltransferase-like isoleucine patch superfamily enzyme</fullName>
    </submittedName>
</protein>
<reference evidence="3 4" key="1">
    <citation type="submission" date="2020-08" db="EMBL/GenBank/DDBJ databases">
        <title>Genomic Encyclopedia of Type Strains, Phase IV (KMG-IV): sequencing the most valuable type-strain genomes for metagenomic binning, comparative biology and taxonomic classification.</title>
        <authorList>
            <person name="Goeker M."/>
        </authorList>
    </citation>
    <scope>NUCLEOTIDE SEQUENCE [LARGE SCALE GENOMIC DNA]</scope>
    <source>
        <strain evidence="3 4">DSM 105721</strain>
    </source>
</reference>
<comment type="similarity">
    <text evidence="1">Belongs to the transferase hexapeptide repeat family.</text>
</comment>
<dbReference type="Gene3D" id="2.160.10.10">
    <property type="entry name" value="Hexapeptide repeat proteins"/>
    <property type="match status" value="1"/>
</dbReference>
<dbReference type="Pfam" id="PF00132">
    <property type="entry name" value="Hexapep"/>
    <property type="match status" value="1"/>
</dbReference>